<dbReference type="InterPro" id="IPR017969">
    <property type="entry name" value="Heavy-metal-associated_CS"/>
</dbReference>
<dbReference type="SUPFAM" id="SSF55008">
    <property type="entry name" value="HMA, heavy metal-associated domain"/>
    <property type="match status" value="1"/>
</dbReference>
<gene>
    <name evidence="2" type="ORF">PMYSY11_0558</name>
</gene>
<dbReference type="PROSITE" id="PS50846">
    <property type="entry name" value="HMA_2"/>
    <property type="match status" value="1"/>
</dbReference>
<dbReference type="InterPro" id="IPR006121">
    <property type="entry name" value="HMA_dom"/>
</dbReference>
<protein>
    <submittedName>
        <fullName evidence="2">Uncharacterized protein</fullName>
    </submittedName>
</protein>
<name>A0A1I6YX47_9PSED</name>
<dbReference type="RefSeq" id="WP_069899655.1">
    <property type="nucleotide sequence ID" value="NZ_FPBC01000001.1"/>
</dbReference>
<evidence type="ECO:0000256" key="1">
    <source>
        <dbReference type="ARBA" id="ARBA00022723"/>
    </source>
</evidence>
<dbReference type="Gene3D" id="3.30.70.100">
    <property type="match status" value="1"/>
</dbReference>
<dbReference type="EMBL" id="LR215729">
    <property type="protein sequence ID" value="VEV95605.1"/>
    <property type="molecule type" value="Genomic_DNA"/>
</dbReference>
<reference evidence="2" key="1">
    <citation type="submission" date="2019-02" db="EMBL/GenBank/DDBJ databases">
        <authorList>
            <consortium name="Genoscope - CEA"/>
            <person name="William W."/>
        </authorList>
    </citation>
    <scope>NUCLEOTIDE SEQUENCE [LARGE SCALE GENOMIC DNA]</scope>
    <source>
        <strain evidence="2">YSy11</strain>
    </source>
</reference>
<proteinExistence type="predicted"/>
<sequence>MQIFIVAGMTCAHCVQGITRALEKLDPAAQVTVDLQAGKVLVESELPAEKLGEAIEGEGYTLVASEAL</sequence>
<dbReference type="STRING" id="437900.GCA_001940335_01426"/>
<dbReference type="CDD" id="cd00371">
    <property type="entry name" value="HMA"/>
    <property type="match status" value="1"/>
</dbReference>
<dbReference type="Pfam" id="PF00403">
    <property type="entry name" value="HMA"/>
    <property type="match status" value="1"/>
</dbReference>
<evidence type="ECO:0000313" key="2">
    <source>
        <dbReference type="EMBL" id="VEV95605.1"/>
    </source>
</evidence>
<organism evidence="2">
    <name type="scientific">Pseudomonas marincola</name>
    <dbReference type="NCBI Taxonomy" id="437900"/>
    <lineage>
        <taxon>Bacteria</taxon>
        <taxon>Pseudomonadati</taxon>
        <taxon>Pseudomonadota</taxon>
        <taxon>Gammaproteobacteria</taxon>
        <taxon>Pseudomonadales</taxon>
        <taxon>Pseudomonadaceae</taxon>
        <taxon>Pseudomonas</taxon>
    </lineage>
</organism>
<dbReference type="GO" id="GO:0046872">
    <property type="term" value="F:metal ion binding"/>
    <property type="evidence" value="ECO:0007669"/>
    <property type="project" value="UniProtKB-KW"/>
</dbReference>
<dbReference type="PROSITE" id="PS01047">
    <property type="entry name" value="HMA_1"/>
    <property type="match status" value="1"/>
</dbReference>
<dbReference type="InterPro" id="IPR036163">
    <property type="entry name" value="HMA_dom_sf"/>
</dbReference>
<dbReference type="AlphaFoldDB" id="A0A1I6YX47"/>
<keyword evidence="1" id="KW-0479">Metal-binding</keyword>
<accession>A0A1I6YX47</accession>